<name>A0ABW5KHR2_9SPHI</name>
<dbReference type="PANTHER" id="PTHR43610">
    <property type="entry name" value="BLL6696 PROTEIN"/>
    <property type="match status" value="1"/>
</dbReference>
<protein>
    <submittedName>
        <fullName evidence="1">GNAT family N-acetyltransferase</fullName>
        <ecNumber evidence="1">2.3.-.-</ecNumber>
    </submittedName>
</protein>
<keyword evidence="2" id="KW-1185">Reference proteome</keyword>
<dbReference type="Proteomes" id="UP001597545">
    <property type="component" value="Unassembled WGS sequence"/>
</dbReference>
<evidence type="ECO:0000313" key="1">
    <source>
        <dbReference type="EMBL" id="MFD2547272.1"/>
    </source>
</evidence>
<dbReference type="EC" id="2.3.-.-" evidence="1"/>
<dbReference type="RefSeq" id="WP_380932232.1">
    <property type="nucleotide sequence ID" value="NZ_JBHUEG010000007.1"/>
</dbReference>
<sequence>MESRKRNYPFVIIDKKSGAVAGISQYGAVDFSQKRIEIGWTWLGEKWQGTGINYVAKHLMQKLGATCEGLLRNYSIQSYGPSKGYYVYSIIEEEWQSISESLIQTYGILD</sequence>
<keyword evidence="1" id="KW-0012">Acyltransferase</keyword>
<dbReference type="PANTHER" id="PTHR43610:SF1">
    <property type="entry name" value="N-ACETYLTRANSFERASE DOMAIN-CONTAINING PROTEIN"/>
    <property type="match status" value="1"/>
</dbReference>
<comment type="caution">
    <text evidence="1">The sequence shown here is derived from an EMBL/GenBank/DDBJ whole genome shotgun (WGS) entry which is preliminary data.</text>
</comment>
<dbReference type="EMBL" id="JBHULR010000003">
    <property type="protein sequence ID" value="MFD2547272.1"/>
    <property type="molecule type" value="Genomic_DNA"/>
</dbReference>
<dbReference type="GO" id="GO:0016746">
    <property type="term" value="F:acyltransferase activity"/>
    <property type="evidence" value="ECO:0007669"/>
    <property type="project" value="UniProtKB-KW"/>
</dbReference>
<evidence type="ECO:0000313" key="2">
    <source>
        <dbReference type="Proteomes" id="UP001597545"/>
    </source>
</evidence>
<keyword evidence="1" id="KW-0808">Transferase</keyword>
<reference evidence="2" key="1">
    <citation type="journal article" date="2019" name="Int. J. Syst. Evol. Microbiol.">
        <title>The Global Catalogue of Microorganisms (GCM) 10K type strain sequencing project: providing services to taxonomists for standard genome sequencing and annotation.</title>
        <authorList>
            <consortium name="The Broad Institute Genomics Platform"/>
            <consortium name="The Broad Institute Genome Sequencing Center for Infectious Disease"/>
            <person name="Wu L."/>
            <person name="Ma J."/>
        </authorList>
    </citation>
    <scope>NUCLEOTIDE SEQUENCE [LARGE SCALE GENOMIC DNA]</scope>
    <source>
        <strain evidence="2">KCTC 42662</strain>
    </source>
</reference>
<dbReference type="InterPro" id="IPR016181">
    <property type="entry name" value="Acyl_CoA_acyltransferase"/>
</dbReference>
<accession>A0ABW5KHR2</accession>
<dbReference type="Gene3D" id="3.40.630.30">
    <property type="match status" value="2"/>
</dbReference>
<gene>
    <name evidence="1" type="ORF">ACFSR5_06380</name>
</gene>
<dbReference type="SUPFAM" id="SSF55729">
    <property type="entry name" value="Acyl-CoA N-acyltransferases (Nat)"/>
    <property type="match status" value="1"/>
</dbReference>
<organism evidence="1 2">
    <name type="scientific">Sphingobacterium suaedae</name>
    <dbReference type="NCBI Taxonomy" id="1686402"/>
    <lineage>
        <taxon>Bacteria</taxon>
        <taxon>Pseudomonadati</taxon>
        <taxon>Bacteroidota</taxon>
        <taxon>Sphingobacteriia</taxon>
        <taxon>Sphingobacteriales</taxon>
        <taxon>Sphingobacteriaceae</taxon>
        <taxon>Sphingobacterium</taxon>
    </lineage>
</organism>
<proteinExistence type="predicted"/>